<sequence>MRFNVRKALILTALVAAVLAMLSKVVASTDAARPLLLFAFLFVAAIAWVYEFARTK</sequence>
<evidence type="ECO:0000313" key="2">
    <source>
        <dbReference type="EMBL" id="QDT75096.1"/>
    </source>
</evidence>
<evidence type="ECO:0000313" key="3">
    <source>
        <dbReference type="Proteomes" id="UP000317909"/>
    </source>
</evidence>
<keyword evidence="1" id="KW-0472">Membrane</keyword>
<proteinExistence type="predicted"/>
<protein>
    <submittedName>
        <fullName evidence="2">Uncharacterized protein</fullName>
    </submittedName>
</protein>
<name>A0A517U392_9BACT</name>
<organism evidence="2 3">
    <name type="scientific">Lacipirellula limnantheis</name>
    <dbReference type="NCBI Taxonomy" id="2528024"/>
    <lineage>
        <taxon>Bacteria</taxon>
        <taxon>Pseudomonadati</taxon>
        <taxon>Planctomycetota</taxon>
        <taxon>Planctomycetia</taxon>
        <taxon>Pirellulales</taxon>
        <taxon>Lacipirellulaceae</taxon>
        <taxon>Lacipirellula</taxon>
    </lineage>
</organism>
<dbReference type="AlphaFoldDB" id="A0A517U392"/>
<keyword evidence="1" id="KW-1133">Transmembrane helix</keyword>
<dbReference type="KEGG" id="llh:I41_43050"/>
<dbReference type="EMBL" id="CP036339">
    <property type="protein sequence ID" value="QDT75096.1"/>
    <property type="molecule type" value="Genomic_DNA"/>
</dbReference>
<keyword evidence="3" id="KW-1185">Reference proteome</keyword>
<feature type="transmembrane region" description="Helical" evidence="1">
    <location>
        <begin position="37"/>
        <end position="53"/>
    </location>
</feature>
<gene>
    <name evidence="2" type="ORF">I41_43050</name>
</gene>
<accession>A0A517U392</accession>
<keyword evidence="1" id="KW-0812">Transmembrane</keyword>
<dbReference type="Proteomes" id="UP000317909">
    <property type="component" value="Chromosome"/>
</dbReference>
<evidence type="ECO:0000256" key="1">
    <source>
        <dbReference type="SAM" id="Phobius"/>
    </source>
</evidence>
<reference evidence="2 3" key="1">
    <citation type="submission" date="2019-02" db="EMBL/GenBank/DDBJ databases">
        <title>Deep-cultivation of Planctomycetes and their phenomic and genomic characterization uncovers novel biology.</title>
        <authorList>
            <person name="Wiegand S."/>
            <person name="Jogler M."/>
            <person name="Boedeker C."/>
            <person name="Pinto D."/>
            <person name="Vollmers J."/>
            <person name="Rivas-Marin E."/>
            <person name="Kohn T."/>
            <person name="Peeters S.H."/>
            <person name="Heuer A."/>
            <person name="Rast P."/>
            <person name="Oberbeckmann S."/>
            <person name="Bunk B."/>
            <person name="Jeske O."/>
            <person name="Meyerdierks A."/>
            <person name="Storesund J.E."/>
            <person name="Kallscheuer N."/>
            <person name="Luecker S."/>
            <person name="Lage O.M."/>
            <person name="Pohl T."/>
            <person name="Merkel B.J."/>
            <person name="Hornburger P."/>
            <person name="Mueller R.-W."/>
            <person name="Bruemmer F."/>
            <person name="Labrenz M."/>
            <person name="Spormann A.M."/>
            <person name="Op den Camp H."/>
            <person name="Overmann J."/>
            <person name="Amann R."/>
            <person name="Jetten M.S.M."/>
            <person name="Mascher T."/>
            <person name="Medema M.H."/>
            <person name="Devos D.P."/>
            <person name="Kaster A.-K."/>
            <person name="Ovreas L."/>
            <person name="Rohde M."/>
            <person name="Galperin M.Y."/>
            <person name="Jogler C."/>
        </authorList>
    </citation>
    <scope>NUCLEOTIDE SEQUENCE [LARGE SCALE GENOMIC DNA]</scope>
    <source>
        <strain evidence="2 3">I41</strain>
    </source>
</reference>